<proteinExistence type="predicted"/>
<accession>I4D5C7</accession>
<keyword evidence="3" id="KW-1185">Reference proteome</keyword>
<dbReference type="STRING" id="646529.Desaci_2026"/>
<keyword evidence="1" id="KW-0472">Membrane</keyword>
<evidence type="ECO:0000313" key="3">
    <source>
        <dbReference type="Proteomes" id="UP000002892"/>
    </source>
</evidence>
<feature type="transmembrane region" description="Helical" evidence="1">
    <location>
        <begin position="12"/>
        <end position="29"/>
    </location>
</feature>
<sequence>MITPSSDVMSLWFIFGIICGIISGAIAWAKHRSFIAWFFAGFFFSILGVLISAIISRNEKKCPKCGEFSPYGTEKCEFCGYEFIPSESEDSKFTLNV</sequence>
<organism evidence="2 3">
    <name type="scientific">Desulfosporosinus acidiphilus (strain DSM 22704 / JCM 16185 / SJ4)</name>
    <dbReference type="NCBI Taxonomy" id="646529"/>
    <lineage>
        <taxon>Bacteria</taxon>
        <taxon>Bacillati</taxon>
        <taxon>Bacillota</taxon>
        <taxon>Clostridia</taxon>
        <taxon>Eubacteriales</taxon>
        <taxon>Desulfitobacteriaceae</taxon>
        <taxon>Desulfosporosinus</taxon>
    </lineage>
</organism>
<dbReference type="HOGENOM" id="CLU_2342155_0_0_9"/>
<dbReference type="AlphaFoldDB" id="I4D5C7"/>
<name>I4D5C7_DESAJ</name>
<dbReference type="RefSeq" id="WP_014827006.1">
    <property type="nucleotide sequence ID" value="NC_018068.1"/>
</dbReference>
<keyword evidence="1" id="KW-0812">Transmembrane</keyword>
<dbReference type="EMBL" id="CP003639">
    <property type="protein sequence ID" value="AFM41001.1"/>
    <property type="molecule type" value="Genomic_DNA"/>
</dbReference>
<gene>
    <name evidence="2" type="ordered locus">Desaci_2026</name>
</gene>
<evidence type="ECO:0000313" key="2">
    <source>
        <dbReference type="EMBL" id="AFM41001.1"/>
    </source>
</evidence>
<dbReference type="Proteomes" id="UP000002892">
    <property type="component" value="Chromosome"/>
</dbReference>
<feature type="transmembrane region" description="Helical" evidence="1">
    <location>
        <begin position="35"/>
        <end position="55"/>
    </location>
</feature>
<dbReference type="KEGG" id="dai:Desaci_2026"/>
<reference evidence="2 3" key="1">
    <citation type="journal article" date="2012" name="J. Bacteriol.">
        <title>Complete genome sequences of Desulfosporosinus orientis DSM765T, Desulfosporosinus youngiae DSM17734T, Desulfosporosinus meridiei DSM13257T, and Desulfosporosinus acidiphilus DSM22704T.</title>
        <authorList>
            <person name="Pester M."/>
            <person name="Brambilla E."/>
            <person name="Alazard D."/>
            <person name="Rattei T."/>
            <person name="Weinmaier T."/>
            <person name="Han J."/>
            <person name="Lucas S."/>
            <person name="Lapidus A."/>
            <person name="Cheng J.F."/>
            <person name="Goodwin L."/>
            <person name="Pitluck S."/>
            <person name="Peters L."/>
            <person name="Ovchinnikova G."/>
            <person name="Teshima H."/>
            <person name="Detter J.C."/>
            <person name="Han C.S."/>
            <person name="Tapia R."/>
            <person name="Land M.L."/>
            <person name="Hauser L."/>
            <person name="Kyrpides N.C."/>
            <person name="Ivanova N.N."/>
            <person name="Pagani I."/>
            <person name="Huntmann M."/>
            <person name="Wei C.L."/>
            <person name="Davenport K.W."/>
            <person name="Daligault H."/>
            <person name="Chain P.S."/>
            <person name="Chen A."/>
            <person name="Mavromatis K."/>
            <person name="Markowitz V."/>
            <person name="Szeto E."/>
            <person name="Mikhailova N."/>
            <person name="Pati A."/>
            <person name="Wagner M."/>
            <person name="Woyke T."/>
            <person name="Ollivier B."/>
            <person name="Klenk H.P."/>
            <person name="Spring S."/>
            <person name="Loy A."/>
        </authorList>
    </citation>
    <scope>NUCLEOTIDE SEQUENCE [LARGE SCALE GENOMIC DNA]</scope>
    <source>
        <strain evidence="3">DSM 22704 / JCM 16185 / SJ4</strain>
    </source>
</reference>
<keyword evidence="1" id="KW-1133">Transmembrane helix</keyword>
<evidence type="ECO:0000256" key="1">
    <source>
        <dbReference type="SAM" id="Phobius"/>
    </source>
</evidence>
<dbReference type="OrthoDB" id="9770923at2"/>
<protein>
    <submittedName>
        <fullName evidence="2">Uncharacterized protein</fullName>
    </submittedName>
</protein>